<accession>A0ABW8TDX1</accession>
<evidence type="ECO:0000256" key="1">
    <source>
        <dbReference type="SAM" id="Phobius"/>
    </source>
</evidence>
<evidence type="ECO:0000313" key="3">
    <source>
        <dbReference type="Proteomes" id="UP001623592"/>
    </source>
</evidence>
<feature type="transmembrane region" description="Helical" evidence="1">
    <location>
        <begin position="56"/>
        <end position="76"/>
    </location>
</feature>
<dbReference type="EMBL" id="JBJIAA010000007">
    <property type="protein sequence ID" value="MFL0250719.1"/>
    <property type="molecule type" value="Genomic_DNA"/>
</dbReference>
<reference evidence="2 3" key="1">
    <citation type="submission" date="2024-11" db="EMBL/GenBank/DDBJ databases">
        <authorList>
            <person name="Heng Y.C."/>
            <person name="Lim A.C.H."/>
            <person name="Lee J.K.Y."/>
            <person name="Kittelmann S."/>
        </authorList>
    </citation>
    <scope>NUCLEOTIDE SEQUENCE [LARGE SCALE GENOMIC DNA]</scope>
    <source>
        <strain evidence="2 3">WILCCON 0114</strain>
    </source>
</reference>
<keyword evidence="1" id="KW-0472">Membrane</keyword>
<name>A0ABW8TDX1_9CLOT</name>
<dbReference type="RefSeq" id="WP_406787383.1">
    <property type="nucleotide sequence ID" value="NZ_JBJIAA010000007.1"/>
</dbReference>
<dbReference type="Proteomes" id="UP001623592">
    <property type="component" value="Unassembled WGS sequence"/>
</dbReference>
<sequence length="124" mass="14588">MTWKQEIFRTFLLAFGTMEIILNFKFLLKENGIKLARKWHQEIPHNLPDKNMRAKVICMLLSGIMFFTVSSISFIMHKYFDWMILGSLIIFSAYAIVEALYYRYLNTFGFASVTIALIIIYVLV</sequence>
<keyword evidence="1" id="KW-0812">Transmembrane</keyword>
<organism evidence="2 3">
    <name type="scientific">Clostridium neuense</name>
    <dbReference type="NCBI Taxonomy" id="1728934"/>
    <lineage>
        <taxon>Bacteria</taxon>
        <taxon>Bacillati</taxon>
        <taxon>Bacillota</taxon>
        <taxon>Clostridia</taxon>
        <taxon>Eubacteriales</taxon>
        <taxon>Clostridiaceae</taxon>
        <taxon>Clostridium</taxon>
    </lineage>
</organism>
<feature type="transmembrane region" description="Helical" evidence="1">
    <location>
        <begin position="104"/>
        <end position="123"/>
    </location>
</feature>
<keyword evidence="1" id="KW-1133">Transmembrane helix</keyword>
<keyword evidence="3" id="KW-1185">Reference proteome</keyword>
<evidence type="ECO:0000313" key="2">
    <source>
        <dbReference type="EMBL" id="MFL0250719.1"/>
    </source>
</evidence>
<feature type="transmembrane region" description="Helical" evidence="1">
    <location>
        <begin position="82"/>
        <end position="97"/>
    </location>
</feature>
<evidence type="ECO:0008006" key="4">
    <source>
        <dbReference type="Google" id="ProtNLM"/>
    </source>
</evidence>
<proteinExistence type="predicted"/>
<gene>
    <name evidence="2" type="ORF">ACJDT4_09830</name>
</gene>
<comment type="caution">
    <text evidence="2">The sequence shown here is derived from an EMBL/GenBank/DDBJ whole genome shotgun (WGS) entry which is preliminary data.</text>
</comment>
<protein>
    <recommendedName>
        <fullName evidence="4">DUF4181 domain-containing protein</fullName>
    </recommendedName>
</protein>